<dbReference type="EMBL" id="RCUX01000011">
    <property type="protein sequence ID" value="RLP74364.1"/>
    <property type="molecule type" value="Genomic_DNA"/>
</dbReference>
<proteinExistence type="predicted"/>
<sequence length="69" mass="7168">MAENENINPALVDQINKIGEAAANDAVRRDARLNSIGRGVAYVLAGLIAAAAGSLIVWGIVAIWRAILG</sequence>
<evidence type="ECO:0000256" key="1">
    <source>
        <dbReference type="SAM" id="Phobius"/>
    </source>
</evidence>
<name>A0A3L7A2R6_9MICO</name>
<dbReference type="AlphaFoldDB" id="A0A3L7A2R6"/>
<keyword evidence="3" id="KW-1185">Reference proteome</keyword>
<evidence type="ECO:0000313" key="2">
    <source>
        <dbReference type="EMBL" id="RLP74364.1"/>
    </source>
</evidence>
<dbReference type="Proteomes" id="UP000272503">
    <property type="component" value="Unassembled WGS sequence"/>
</dbReference>
<keyword evidence="1" id="KW-0472">Membrane</keyword>
<evidence type="ECO:0000313" key="3">
    <source>
        <dbReference type="Proteomes" id="UP000272503"/>
    </source>
</evidence>
<reference evidence="2 3" key="1">
    <citation type="submission" date="2018-10" db="EMBL/GenBank/DDBJ databases">
        <authorList>
            <person name="Li J."/>
        </authorList>
    </citation>
    <scope>NUCLEOTIDE SEQUENCE [LARGE SCALE GENOMIC DNA]</scope>
    <source>
        <strain evidence="2 3">IF 016277</strain>
    </source>
</reference>
<keyword evidence="1" id="KW-0812">Transmembrane</keyword>
<protein>
    <submittedName>
        <fullName evidence="2">Uncharacterized protein</fullName>
    </submittedName>
</protein>
<accession>A0A3L7A2R6</accession>
<dbReference type="RefSeq" id="WP_121649446.1">
    <property type="nucleotide sequence ID" value="NZ_RCUX01000011.1"/>
</dbReference>
<feature type="transmembrane region" description="Helical" evidence="1">
    <location>
        <begin position="39"/>
        <end position="67"/>
    </location>
</feature>
<keyword evidence="1" id="KW-1133">Transmembrane helix</keyword>
<comment type="caution">
    <text evidence="2">The sequence shown here is derived from an EMBL/GenBank/DDBJ whole genome shotgun (WGS) entry which is preliminary data.</text>
</comment>
<gene>
    <name evidence="2" type="ORF">D9V32_13530</name>
</gene>
<organism evidence="2 3">
    <name type="scientific">Mycetocola tolaasinivorans</name>
    <dbReference type="NCBI Taxonomy" id="76635"/>
    <lineage>
        <taxon>Bacteria</taxon>
        <taxon>Bacillati</taxon>
        <taxon>Actinomycetota</taxon>
        <taxon>Actinomycetes</taxon>
        <taxon>Micrococcales</taxon>
        <taxon>Microbacteriaceae</taxon>
        <taxon>Mycetocola</taxon>
    </lineage>
</organism>